<reference evidence="1 2" key="1">
    <citation type="submission" date="2021-07" db="EMBL/GenBank/DDBJ databases">
        <title>Clostridium weizhouense sp. nov., an anaerobic bacterium isolated from activated sludge of Petroleum wastewater.</title>
        <authorList>
            <person name="Li Q."/>
        </authorList>
    </citation>
    <scope>NUCLEOTIDE SEQUENCE [LARGE SCALE GENOMIC DNA]</scope>
    <source>
        <strain evidence="1 2">YB-6</strain>
    </source>
</reference>
<protein>
    <submittedName>
        <fullName evidence="1">Uncharacterized protein</fullName>
    </submittedName>
</protein>
<dbReference type="RefSeq" id="WP_219778060.1">
    <property type="nucleotide sequence ID" value="NZ_JAHXPT010000002.1"/>
</dbReference>
<keyword evidence="2" id="KW-1185">Reference proteome</keyword>
<gene>
    <name evidence="1" type="ORF">KYD98_02740</name>
</gene>
<comment type="caution">
    <text evidence="1">The sequence shown here is derived from an EMBL/GenBank/DDBJ whole genome shotgun (WGS) entry which is preliminary data.</text>
</comment>
<evidence type="ECO:0000313" key="2">
    <source>
        <dbReference type="Proteomes" id="UP001519921"/>
    </source>
</evidence>
<sequence length="104" mass="12039">MFNKEKIKKAIKHMKDRLKYCVLSTAIDKDVVELSIEGLEKQLPKEVETDTINRGIGVSGEYDIDFNMLCPNCKEVVGDYEADELYYKHCPNCGQKLKYTEQQE</sequence>
<proteinExistence type="predicted"/>
<name>A0ABS7AK01_9CLOT</name>
<dbReference type="EMBL" id="JAHXPT010000002">
    <property type="protein sequence ID" value="MBW6408998.1"/>
    <property type="molecule type" value="Genomic_DNA"/>
</dbReference>
<evidence type="ECO:0000313" key="1">
    <source>
        <dbReference type="EMBL" id="MBW6408998.1"/>
    </source>
</evidence>
<dbReference type="Proteomes" id="UP001519921">
    <property type="component" value="Unassembled WGS sequence"/>
</dbReference>
<accession>A0ABS7AK01</accession>
<organism evidence="1 2">
    <name type="scientific">Clostridium weizhouense</name>
    <dbReference type="NCBI Taxonomy" id="2859781"/>
    <lineage>
        <taxon>Bacteria</taxon>
        <taxon>Bacillati</taxon>
        <taxon>Bacillota</taxon>
        <taxon>Clostridia</taxon>
        <taxon>Eubacteriales</taxon>
        <taxon>Clostridiaceae</taxon>
        <taxon>Clostridium</taxon>
    </lineage>
</organism>